<evidence type="ECO:0000313" key="3">
    <source>
        <dbReference type="Proteomes" id="UP001055439"/>
    </source>
</evidence>
<evidence type="ECO:0000313" key="2">
    <source>
        <dbReference type="EMBL" id="URD98016.1"/>
    </source>
</evidence>
<name>A0A9E7FPK9_9LILI</name>
<sequence>MGDWSMLTRIDDWYWTQVTIIFFLRQLVVFPVTLLNWLQIGDATIMSKVRRVAVMPEAVPLPIVRHSQDQKFCKDRKLAQFVQKERGNLDMVSRLSKISDNT</sequence>
<accession>A0A9E7FPK9</accession>
<gene>
    <name evidence="2" type="ORF">MUK42_31425</name>
</gene>
<protein>
    <submittedName>
        <fullName evidence="2">Uncharacterized protein</fullName>
    </submittedName>
</protein>
<reference evidence="2" key="1">
    <citation type="submission" date="2022-05" db="EMBL/GenBank/DDBJ databases">
        <title>The Musa troglodytarum L. genome provides insights into the mechanism of non-climacteric behaviour and enrichment of carotenoids.</title>
        <authorList>
            <person name="Wang J."/>
        </authorList>
    </citation>
    <scope>NUCLEOTIDE SEQUENCE</scope>
    <source>
        <tissue evidence="2">Leaf</tissue>
    </source>
</reference>
<keyword evidence="1" id="KW-1133">Transmembrane helix</keyword>
<dbReference type="AlphaFoldDB" id="A0A9E7FPK9"/>
<organism evidence="2 3">
    <name type="scientific">Musa troglodytarum</name>
    <name type="common">fe'i banana</name>
    <dbReference type="NCBI Taxonomy" id="320322"/>
    <lineage>
        <taxon>Eukaryota</taxon>
        <taxon>Viridiplantae</taxon>
        <taxon>Streptophyta</taxon>
        <taxon>Embryophyta</taxon>
        <taxon>Tracheophyta</taxon>
        <taxon>Spermatophyta</taxon>
        <taxon>Magnoliopsida</taxon>
        <taxon>Liliopsida</taxon>
        <taxon>Zingiberales</taxon>
        <taxon>Musaceae</taxon>
        <taxon>Musa</taxon>
    </lineage>
</organism>
<dbReference type="Proteomes" id="UP001055439">
    <property type="component" value="Chromosome 4"/>
</dbReference>
<feature type="transmembrane region" description="Helical" evidence="1">
    <location>
        <begin position="14"/>
        <end position="38"/>
    </location>
</feature>
<evidence type="ECO:0000256" key="1">
    <source>
        <dbReference type="SAM" id="Phobius"/>
    </source>
</evidence>
<keyword evidence="3" id="KW-1185">Reference proteome</keyword>
<dbReference type="EMBL" id="CP097506">
    <property type="protein sequence ID" value="URD98016.1"/>
    <property type="molecule type" value="Genomic_DNA"/>
</dbReference>
<keyword evidence="1" id="KW-0472">Membrane</keyword>
<proteinExistence type="predicted"/>
<keyword evidence="1" id="KW-0812">Transmembrane</keyword>